<evidence type="ECO:0000313" key="1">
    <source>
        <dbReference type="EMBL" id="ETX02307.1"/>
    </source>
</evidence>
<dbReference type="InterPro" id="IPR024508">
    <property type="entry name" value="DUF3226"/>
</dbReference>
<dbReference type="Proteomes" id="UP000019140">
    <property type="component" value="Unassembled WGS sequence"/>
</dbReference>
<dbReference type="HOGENOM" id="CLU_2192211_0_0_7"/>
<gene>
    <name evidence="1" type="ORF">ETSY2_35760</name>
</gene>
<proteinExistence type="predicted"/>
<accession>W4LY78</accession>
<name>W4LY78_9BACT</name>
<dbReference type="Pfam" id="PF11536">
    <property type="entry name" value="DUF3226"/>
    <property type="match status" value="1"/>
</dbReference>
<keyword evidence="2" id="KW-1185">Reference proteome</keyword>
<reference evidence="1 2" key="1">
    <citation type="journal article" date="2014" name="Nature">
        <title>An environmental bacterial taxon with a large and distinct metabolic repertoire.</title>
        <authorList>
            <person name="Wilson M.C."/>
            <person name="Mori T."/>
            <person name="Ruckert C."/>
            <person name="Uria A.R."/>
            <person name="Helf M.J."/>
            <person name="Takada K."/>
            <person name="Gernert C."/>
            <person name="Steffens U.A."/>
            <person name="Heycke N."/>
            <person name="Schmitt S."/>
            <person name="Rinke C."/>
            <person name="Helfrich E.J."/>
            <person name="Brachmann A.O."/>
            <person name="Gurgui C."/>
            <person name="Wakimoto T."/>
            <person name="Kracht M."/>
            <person name="Crusemann M."/>
            <person name="Hentschel U."/>
            <person name="Abe I."/>
            <person name="Matsunaga S."/>
            <person name="Kalinowski J."/>
            <person name="Takeyama H."/>
            <person name="Piel J."/>
        </authorList>
    </citation>
    <scope>NUCLEOTIDE SEQUENCE [LARGE SCALE GENOMIC DNA]</scope>
    <source>
        <strain evidence="2">TSY2</strain>
    </source>
</reference>
<dbReference type="AlphaFoldDB" id="W4LY78"/>
<protein>
    <submittedName>
        <fullName evidence="1">Uncharacterized protein</fullName>
    </submittedName>
</protein>
<comment type="caution">
    <text evidence="1">The sequence shown here is derived from an EMBL/GenBank/DDBJ whole genome shotgun (WGS) entry which is preliminary data.</text>
</comment>
<sequence>MTPPDHPRAGIWLMPDNQVPGMLENFVSQLIPEGDPLKPIAEQTLNTIEVQNLNRYHAIHRPKALIHTWLAWQHMPGQPMGQSITSHVLHHNLPLANRFVAWMKKLFN</sequence>
<dbReference type="EMBL" id="AZHX01001541">
    <property type="protein sequence ID" value="ETX02307.1"/>
    <property type="molecule type" value="Genomic_DNA"/>
</dbReference>
<evidence type="ECO:0000313" key="2">
    <source>
        <dbReference type="Proteomes" id="UP000019140"/>
    </source>
</evidence>
<organism evidence="1 2">
    <name type="scientific">Candidatus Entotheonella gemina</name>
    <dbReference type="NCBI Taxonomy" id="1429439"/>
    <lineage>
        <taxon>Bacteria</taxon>
        <taxon>Pseudomonadati</taxon>
        <taxon>Nitrospinota/Tectimicrobiota group</taxon>
        <taxon>Candidatus Tectimicrobiota</taxon>
        <taxon>Candidatus Entotheonellia</taxon>
        <taxon>Candidatus Entotheonellales</taxon>
        <taxon>Candidatus Entotheonellaceae</taxon>
        <taxon>Candidatus Entotheonella</taxon>
    </lineage>
</organism>